<dbReference type="EMBL" id="BLSC01000441">
    <property type="protein sequence ID" value="GFP38246.1"/>
    <property type="molecule type" value="Genomic_DNA"/>
</dbReference>
<gene>
    <name evidence="2" type="ORF">HKBW3S44_01926</name>
</gene>
<protein>
    <submittedName>
        <fullName evidence="2">Uncharacterized protein</fullName>
    </submittedName>
</protein>
<organism evidence="2 3">
    <name type="scientific">Candidatus Hakubella thermalkaliphila</name>
    <dbReference type="NCBI Taxonomy" id="2754717"/>
    <lineage>
        <taxon>Bacteria</taxon>
        <taxon>Bacillati</taxon>
        <taxon>Actinomycetota</taxon>
        <taxon>Actinomycetota incertae sedis</taxon>
        <taxon>Candidatus Hakubellales</taxon>
        <taxon>Candidatus Hakubellaceae</taxon>
        <taxon>Candidatus Hakubella</taxon>
    </lineage>
</organism>
<feature type="non-terminal residue" evidence="2">
    <location>
        <position position="1"/>
    </location>
</feature>
<comment type="caution">
    <text evidence="2">The sequence shown here is derived from an EMBL/GenBank/DDBJ whole genome shotgun (WGS) entry which is preliminary data.</text>
</comment>
<name>A0A6V8Q4E7_9ACTN</name>
<feature type="region of interest" description="Disordered" evidence="1">
    <location>
        <begin position="47"/>
        <end position="67"/>
    </location>
</feature>
<evidence type="ECO:0000313" key="2">
    <source>
        <dbReference type="EMBL" id="GFP38246.1"/>
    </source>
</evidence>
<dbReference type="Proteomes" id="UP000561271">
    <property type="component" value="Unassembled WGS sequence"/>
</dbReference>
<evidence type="ECO:0000313" key="3">
    <source>
        <dbReference type="Proteomes" id="UP000561271"/>
    </source>
</evidence>
<evidence type="ECO:0000256" key="1">
    <source>
        <dbReference type="SAM" id="MobiDB-lite"/>
    </source>
</evidence>
<feature type="compositionally biased region" description="Polar residues" evidence="1">
    <location>
        <begin position="47"/>
        <end position="56"/>
    </location>
</feature>
<proteinExistence type="predicted"/>
<dbReference type="AlphaFoldDB" id="A0A6V8Q4E7"/>
<sequence>VGRFHRLYDKKQGVEVYDYIDIHVPTLMRMYKKRLKGYESIGYIIQSGNENSNQQPDEYEYIQSEDL</sequence>
<reference evidence="2 3" key="1">
    <citation type="journal article" date="2020" name="Front. Microbiol.">
        <title>Single-cell genomics of novel Actinobacteria with the Wood-Ljungdahl pathway discovered in a serpentinizing system.</title>
        <authorList>
            <person name="Merino N."/>
            <person name="Kawai M."/>
            <person name="Boyd E.S."/>
            <person name="Colman D.R."/>
            <person name="McGlynn S.E."/>
            <person name="Nealson K.H."/>
            <person name="Kurokawa K."/>
            <person name="Hongoh Y."/>
        </authorList>
    </citation>
    <scope>NUCLEOTIDE SEQUENCE [LARGE SCALE GENOMIC DNA]</scope>
    <source>
        <strain evidence="2 3">S44</strain>
    </source>
</reference>
<feature type="compositionally biased region" description="Acidic residues" evidence="1">
    <location>
        <begin position="57"/>
        <end position="67"/>
    </location>
</feature>
<accession>A0A6V8Q4E7</accession>
<dbReference type="RefSeq" id="WP_219854003.1">
    <property type="nucleotide sequence ID" value="NZ_BLSC01000441.1"/>
</dbReference>